<evidence type="ECO:0000259" key="2">
    <source>
        <dbReference type="Pfam" id="PF00899"/>
    </source>
</evidence>
<sequence length="346" mass="38103">MNVKTERYAKQILFAEMDEAKQQQLLNSRVLLCGCGALGSVLADLLVRAGVGFLRIVDRDFVELSNLQRQVLYNEEDVANHIPKAIAASSRLKKINSDVTIEPVVADINHTNILQYAEEVDLILDGTDNFEIRFLINDVSLETNIPWIYAGVIGSHGQTMTIFPHETGCLRCLIDTPPEAGTTETCDTAGVLAPAVNVVSSLEAIDAIKILSGQKEKVAQTLTVLDVWEGSLRQMKTENLRDKGDCAACHHGERLWLTGKRGSTSTILCGRNAVQITPPTKTKINFDELAEKLKSSGKVEQNAYLLRLTLSNPDYEITLFHDGRAIVKGTEEMSIARSVYSRYIGG</sequence>
<comment type="similarity">
    <text evidence="1">Belongs to the HesA/MoeB/ThiF family.</text>
</comment>
<dbReference type="GO" id="GO:0004792">
    <property type="term" value="F:thiosulfate-cyanide sulfurtransferase activity"/>
    <property type="evidence" value="ECO:0007669"/>
    <property type="project" value="TreeGrafter"/>
</dbReference>
<dbReference type="PANTHER" id="PTHR10953">
    <property type="entry name" value="UBIQUITIN-ACTIVATING ENZYME E1"/>
    <property type="match status" value="1"/>
</dbReference>
<feature type="domain" description="THIF-type NAD/FAD binding fold" evidence="2">
    <location>
        <begin position="8"/>
        <end position="239"/>
    </location>
</feature>
<organism evidence="3">
    <name type="scientific">hydrothermal vent metagenome</name>
    <dbReference type="NCBI Taxonomy" id="652676"/>
    <lineage>
        <taxon>unclassified sequences</taxon>
        <taxon>metagenomes</taxon>
        <taxon>ecological metagenomes</taxon>
    </lineage>
</organism>
<evidence type="ECO:0000313" key="3">
    <source>
        <dbReference type="EMBL" id="VAX41082.1"/>
    </source>
</evidence>
<dbReference type="EMBL" id="UOGL01000512">
    <property type="protein sequence ID" value="VAX41082.1"/>
    <property type="molecule type" value="Genomic_DNA"/>
</dbReference>
<dbReference type="FunFam" id="3.40.50.720:FF:000080">
    <property type="entry name" value="Thiazole biosynthesis adenylyltransferase ThiF"/>
    <property type="match status" value="1"/>
</dbReference>
<dbReference type="GO" id="GO:0008641">
    <property type="term" value="F:ubiquitin-like modifier activating enzyme activity"/>
    <property type="evidence" value="ECO:0007669"/>
    <property type="project" value="InterPro"/>
</dbReference>
<evidence type="ECO:0000256" key="1">
    <source>
        <dbReference type="ARBA" id="ARBA00009919"/>
    </source>
</evidence>
<dbReference type="Gene3D" id="3.40.50.720">
    <property type="entry name" value="NAD(P)-binding Rossmann-like Domain"/>
    <property type="match status" value="1"/>
</dbReference>
<reference evidence="3" key="1">
    <citation type="submission" date="2018-06" db="EMBL/GenBank/DDBJ databases">
        <authorList>
            <person name="Zhirakovskaya E."/>
        </authorList>
    </citation>
    <scope>NUCLEOTIDE SEQUENCE</scope>
</reference>
<name>A0A3B1DK46_9ZZZZ</name>
<dbReference type="InterPro" id="IPR000594">
    <property type="entry name" value="ThiF_NAD_FAD-bd"/>
</dbReference>
<dbReference type="PANTHER" id="PTHR10953:SF102">
    <property type="entry name" value="ADENYLYLTRANSFERASE AND SULFURTRANSFERASE MOCS3"/>
    <property type="match status" value="1"/>
</dbReference>
<dbReference type="GO" id="GO:0008146">
    <property type="term" value="F:sulfotransferase activity"/>
    <property type="evidence" value="ECO:0007669"/>
    <property type="project" value="TreeGrafter"/>
</dbReference>
<keyword evidence="3" id="KW-0808">Transferase</keyword>
<dbReference type="EC" id="2.7.7.80" evidence="3"/>
<dbReference type="GO" id="GO:0061605">
    <property type="term" value="F:molybdopterin-synthase adenylyltransferase activity"/>
    <property type="evidence" value="ECO:0007669"/>
    <property type="project" value="UniProtKB-EC"/>
</dbReference>
<dbReference type="SUPFAM" id="SSF69572">
    <property type="entry name" value="Activating enzymes of the ubiquitin-like proteins"/>
    <property type="match status" value="1"/>
</dbReference>
<accession>A0A3B1DK46</accession>
<gene>
    <name evidence="3" type="ORF">MNBD_PLANCTO02-2201</name>
</gene>
<protein>
    <submittedName>
        <fullName evidence="3">Molybdopterin-synthase adenylyltransferase</fullName>
        <ecNumber evidence="3">2.7.7.80</ecNumber>
    </submittedName>
</protein>
<keyword evidence="3" id="KW-0548">Nucleotidyltransferase</keyword>
<dbReference type="InterPro" id="IPR035985">
    <property type="entry name" value="Ubiquitin-activating_enz"/>
</dbReference>
<proteinExistence type="inferred from homology"/>
<dbReference type="Pfam" id="PF00899">
    <property type="entry name" value="ThiF"/>
    <property type="match status" value="1"/>
</dbReference>
<dbReference type="CDD" id="cd00757">
    <property type="entry name" value="ThiF_MoeB_HesA_family"/>
    <property type="match status" value="1"/>
</dbReference>
<dbReference type="GO" id="GO:0005829">
    <property type="term" value="C:cytosol"/>
    <property type="evidence" value="ECO:0007669"/>
    <property type="project" value="TreeGrafter"/>
</dbReference>
<dbReference type="InterPro" id="IPR045886">
    <property type="entry name" value="ThiF/MoeB/HesA"/>
</dbReference>
<dbReference type="AlphaFoldDB" id="A0A3B1DK46"/>